<evidence type="ECO:0000313" key="7">
    <source>
        <dbReference type="EMBL" id="KAB2612111.1"/>
    </source>
</evidence>
<proteinExistence type="predicted"/>
<keyword evidence="5" id="KW-0063">Aspartyl esterase</keyword>
<gene>
    <name evidence="7" type="ORF">D8674_039688</name>
</gene>
<comment type="caution">
    <text evidence="7">The sequence shown here is derived from an EMBL/GenBank/DDBJ whole genome shotgun (WGS) entry which is preliminary data.</text>
</comment>
<feature type="domain" description="Pectinesterase catalytic" evidence="6">
    <location>
        <begin position="3"/>
        <end position="59"/>
    </location>
</feature>
<reference evidence="7 8" key="2">
    <citation type="submission" date="2019-11" db="EMBL/GenBank/DDBJ databases">
        <title>A de novo genome assembly of a pear dwarfing rootstock.</title>
        <authorList>
            <person name="Wang F."/>
            <person name="Wang J."/>
            <person name="Li S."/>
            <person name="Zhang Y."/>
            <person name="Fang M."/>
            <person name="Ma L."/>
            <person name="Zhao Y."/>
            <person name="Jiang S."/>
        </authorList>
    </citation>
    <scope>NUCLEOTIDE SEQUENCE [LARGE SCALE GENOMIC DNA]</scope>
    <source>
        <strain evidence="7">S2</strain>
        <tissue evidence="7">Leaf</tissue>
    </source>
</reference>
<dbReference type="SUPFAM" id="SSF51126">
    <property type="entry name" value="Pectin lyase-like"/>
    <property type="match status" value="1"/>
</dbReference>
<evidence type="ECO:0000256" key="3">
    <source>
        <dbReference type="ARBA" id="ARBA00022512"/>
    </source>
</evidence>
<evidence type="ECO:0000256" key="4">
    <source>
        <dbReference type="ARBA" id="ARBA00022801"/>
    </source>
</evidence>
<dbReference type="UniPathway" id="UPA00545">
    <property type="reaction ID" value="UER00823"/>
</dbReference>
<dbReference type="InterPro" id="IPR011050">
    <property type="entry name" value="Pectin_lyase_fold/virulence"/>
</dbReference>
<dbReference type="Gene3D" id="2.160.20.10">
    <property type="entry name" value="Single-stranded right-handed beta-helix, Pectin lyase-like"/>
    <property type="match status" value="1"/>
</dbReference>
<organism evidence="7 8">
    <name type="scientific">Pyrus ussuriensis x Pyrus communis</name>
    <dbReference type="NCBI Taxonomy" id="2448454"/>
    <lineage>
        <taxon>Eukaryota</taxon>
        <taxon>Viridiplantae</taxon>
        <taxon>Streptophyta</taxon>
        <taxon>Embryophyta</taxon>
        <taxon>Tracheophyta</taxon>
        <taxon>Spermatophyta</taxon>
        <taxon>Magnoliopsida</taxon>
        <taxon>eudicotyledons</taxon>
        <taxon>Gunneridae</taxon>
        <taxon>Pentapetalae</taxon>
        <taxon>rosids</taxon>
        <taxon>fabids</taxon>
        <taxon>Rosales</taxon>
        <taxon>Rosaceae</taxon>
        <taxon>Amygdaloideae</taxon>
        <taxon>Maleae</taxon>
        <taxon>Pyrus</taxon>
    </lineage>
</organism>
<evidence type="ECO:0000256" key="2">
    <source>
        <dbReference type="ARBA" id="ARBA00005184"/>
    </source>
</evidence>
<dbReference type="GO" id="GO:0042545">
    <property type="term" value="P:cell wall modification"/>
    <property type="evidence" value="ECO:0007669"/>
    <property type="project" value="InterPro"/>
</dbReference>
<dbReference type="GO" id="GO:0030599">
    <property type="term" value="F:pectinesterase activity"/>
    <property type="evidence" value="ECO:0007669"/>
    <property type="project" value="InterPro"/>
</dbReference>
<evidence type="ECO:0000259" key="6">
    <source>
        <dbReference type="Pfam" id="PF01095"/>
    </source>
</evidence>
<reference evidence="7 8" key="1">
    <citation type="submission" date="2019-09" db="EMBL/GenBank/DDBJ databases">
        <authorList>
            <person name="Ou C."/>
        </authorList>
    </citation>
    <scope>NUCLEOTIDE SEQUENCE [LARGE SCALE GENOMIC DNA]</scope>
    <source>
        <strain evidence="7">S2</strain>
        <tissue evidence="7">Leaf</tissue>
    </source>
</reference>
<dbReference type="Pfam" id="PF01095">
    <property type="entry name" value="Pectinesterase"/>
    <property type="match status" value="1"/>
</dbReference>
<protein>
    <submittedName>
        <fullName evidence="7">Pectinesterase/pectinesterase inhibitor 21</fullName>
    </submittedName>
</protein>
<comment type="subcellular location">
    <subcellularLocation>
        <location evidence="1">Secreted</location>
        <location evidence="1">Cell wall</location>
    </subcellularLocation>
</comment>
<dbReference type="InterPro" id="IPR012334">
    <property type="entry name" value="Pectin_lyas_fold"/>
</dbReference>
<keyword evidence="3" id="KW-0964">Secreted</keyword>
<dbReference type="Proteomes" id="UP000327157">
    <property type="component" value="Unassembled WGS sequence"/>
</dbReference>
<evidence type="ECO:0000256" key="5">
    <source>
        <dbReference type="ARBA" id="ARBA00023085"/>
    </source>
</evidence>
<sequence length="107" mass="11886">MTVIVEKQMTNVVMIGDGPTMTKISGSKSHADGVTTMNTATFAALENYFVAKRNWVQEYSRTRKAPSRGTACAIRLLHLLQLSHGRIPRHPLHTTFSSLQNSMLSKL</sequence>
<name>A0A5N5GE90_9ROSA</name>
<accession>A0A5N5GE90</accession>
<dbReference type="OrthoDB" id="2019149at2759"/>
<evidence type="ECO:0000256" key="1">
    <source>
        <dbReference type="ARBA" id="ARBA00004191"/>
    </source>
</evidence>
<keyword evidence="3" id="KW-0134">Cell wall</keyword>
<comment type="pathway">
    <text evidence="2">Glycan metabolism; pectin degradation; 2-dehydro-3-deoxy-D-gluconate from pectin: step 1/5.</text>
</comment>
<dbReference type="PANTHER" id="PTHR31707">
    <property type="entry name" value="PECTINESTERASE"/>
    <property type="match status" value="1"/>
</dbReference>
<evidence type="ECO:0000313" key="8">
    <source>
        <dbReference type="Proteomes" id="UP000327157"/>
    </source>
</evidence>
<dbReference type="GO" id="GO:0045490">
    <property type="term" value="P:pectin catabolic process"/>
    <property type="evidence" value="ECO:0007669"/>
    <property type="project" value="UniProtKB-UniPathway"/>
</dbReference>
<dbReference type="AlphaFoldDB" id="A0A5N5GE90"/>
<keyword evidence="8" id="KW-1185">Reference proteome</keyword>
<keyword evidence="4" id="KW-0378">Hydrolase</keyword>
<dbReference type="EMBL" id="SMOL01000469">
    <property type="protein sequence ID" value="KAB2612111.1"/>
    <property type="molecule type" value="Genomic_DNA"/>
</dbReference>
<dbReference type="InterPro" id="IPR000070">
    <property type="entry name" value="Pectinesterase_cat"/>
</dbReference>